<evidence type="ECO:0000313" key="2">
    <source>
        <dbReference type="EMBL" id="GHO87357.1"/>
    </source>
</evidence>
<gene>
    <name evidence="2" type="ORF">KSZ_53630</name>
</gene>
<dbReference type="Proteomes" id="UP000635565">
    <property type="component" value="Unassembled WGS sequence"/>
</dbReference>
<evidence type="ECO:0000313" key="3">
    <source>
        <dbReference type="Proteomes" id="UP000635565"/>
    </source>
</evidence>
<organism evidence="2 3">
    <name type="scientific">Dictyobacter formicarum</name>
    <dbReference type="NCBI Taxonomy" id="2778368"/>
    <lineage>
        <taxon>Bacteria</taxon>
        <taxon>Bacillati</taxon>
        <taxon>Chloroflexota</taxon>
        <taxon>Ktedonobacteria</taxon>
        <taxon>Ktedonobacterales</taxon>
        <taxon>Dictyobacteraceae</taxon>
        <taxon>Dictyobacter</taxon>
    </lineage>
</organism>
<evidence type="ECO:0000256" key="1">
    <source>
        <dbReference type="SAM" id="MobiDB-lite"/>
    </source>
</evidence>
<accession>A0ABQ3VMB7</accession>
<protein>
    <submittedName>
        <fullName evidence="2">Uncharacterized protein</fullName>
    </submittedName>
</protein>
<reference evidence="2 3" key="1">
    <citation type="journal article" date="2021" name="Int. J. Syst. Evol. Microbiol.">
        <title>Reticulibacter mediterranei gen. nov., sp. nov., within the new family Reticulibacteraceae fam. nov., and Ktedonospora formicarum gen. nov., sp. nov., Ktedonobacter robiniae sp. nov., Dictyobacter formicarum sp. nov. and Dictyobacter arantiisoli sp. nov., belonging to the class Ktedonobacteria.</title>
        <authorList>
            <person name="Yabe S."/>
            <person name="Zheng Y."/>
            <person name="Wang C.M."/>
            <person name="Sakai Y."/>
            <person name="Abe K."/>
            <person name="Yokota A."/>
            <person name="Donadio S."/>
            <person name="Cavaletti L."/>
            <person name="Monciardini P."/>
        </authorList>
    </citation>
    <scope>NUCLEOTIDE SEQUENCE [LARGE SCALE GENOMIC DNA]</scope>
    <source>
        <strain evidence="2 3">SOSP1-9</strain>
    </source>
</reference>
<feature type="region of interest" description="Disordered" evidence="1">
    <location>
        <begin position="1"/>
        <end position="50"/>
    </location>
</feature>
<proteinExistence type="predicted"/>
<name>A0ABQ3VMB7_9CHLR</name>
<sequence length="80" mass="8660">MHGFIELPNTGEAGGKGNGSERQTSLINQQTSRLSATCTGQRQRADSNLGHEFAPQMPLTHTEALRKSRHAFGIHCTIGD</sequence>
<comment type="caution">
    <text evidence="2">The sequence shown here is derived from an EMBL/GenBank/DDBJ whole genome shotgun (WGS) entry which is preliminary data.</text>
</comment>
<feature type="compositionally biased region" description="Polar residues" evidence="1">
    <location>
        <begin position="20"/>
        <end position="42"/>
    </location>
</feature>
<dbReference type="EMBL" id="BNJJ01000016">
    <property type="protein sequence ID" value="GHO87357.1"/>
    <property type="molecule type" value="Genomic_DNA"/>
</dbReference>
<keyword evidence="3" id="KW-1185">Reference proteome</keyword>